<evidence type="ECO:0000256" key="1">
    <source>
        <dbReference type="ARBA" id="ARBA00023125"/>
    </source>
</evidence>
<dbReference type="SUPFAM" id="SSF46894">
    <property type="entry name" value="C-terminal effector domain of the bipartite response regulators"/>
    <property type="match status" value="1"/>
</dbReference>
<dbReference type="InterPro" id="IPR036388">
    <property type="entry name" value="WH-like_DNA-bd_sf"/>
</dbReference>
<dbReference type="PRINTS" id="PR00038">
    <property type="entry name" value="HTHLUXR"/>
</dbReference>
<evidence type="ECO:0000259" key="3">
    <source>
        <dbReference type="PROSITE" id="PS50043"/>
    </source>
</evidence>
<feature type="domain" description="HTH luxR-type" evidence="3">
    <location>
        <begin position="447"/>
        <end position="512"/>
    </location>
</feature>
<dbReference type="PANTHER" id="PTHR43214">
    <property type="entry name" value="TWO-COMPONENT RESPONSE REGULATOR"/>
    <property type="match status" value="1"/>
</dbReference>
<dbReference type="SMART" id="SM00421">
    <property type="entry name" value="HTH_LUXR"/>
    <property type="match status" value="1"/>
</dbReference>
<dbReference type="Proteomes" id="UP001612812">
    <property type="component" value="Unassembled WGS sequence"/>
</dbReference>
<dbReference type="Pfam" id="PF00196">
    <property type="entry name" value="GerE"/>
    <property type="match status" value="1"/>
</dbReference>
<feature type="region of interest" description="Disordered" evidence="2">
    <location>
        <begin position="512"/>
        <end position="538"/>
    </location>
</feature>
<dbReference type="RefSeq" id="WP_396769212.1">
    <property type="nucleotide sequence ID" value="NZ_JBITLA010000004.1"/>
</dbReference>
<evidence type="ECO:0000313" key="4">
    <source>
        <dbReference type="EMBL" id="MFI7263440.1"/>
    </source>
</evidence>
<keyword evidence="5" id="KW-1185">Reference proteome</keyword>
<feature type="compositionally biased region" description="Low complexity" evidence="2">
    <location>
        <begin position="521"/>
        <end position="538"/>
    </location>
</feature>
<reference evidence="4 5" key="1">
    <citation type="submission" date="2024-10" db="EMBL/GenBank/DDBJ databases">
        <title>The Natural Products Discovery Center: Release of the First 8490 Sequenced Strains for Exploring Actinobacteria Biosynthetic Diversity.</title>
        <authorList>
            <person name="Kalkreuter E."/>
            <person name="Kautsar S.A."/>
            <person name="Yang D."/>
            <person name="Bader C.D."/>
            <person name="Teijaro C.N."/>
            <person name="Fluegel L."/>
            <person name="Davis C.M."/>
            <person name="Simpson J.R."/>
            <person name="Lauterbach L."/>
            <person name="Steele A.D."/>
            <person name="Gui C."/>
            <person name="Meng S."/>
            <person name="Li G."/>
            <person name="Viehrig K."/>
            <person name="Ye F."/>
            <person name="Su P."/>
            <person name="Kiefer A.F."/>
            <person name="Nichols A."/>
            <person name="Cepeda A.J."/>
            <person name="Yan W."/>
            <person name="Fan B."/>
            <person name="Jiang Y."/>
            <person name="Adhikari A."/>
            <person name="Zheng C.-J."/>
            <person name="Schuster L."/>
            <person name="Cowan T.M."/>
            <person name="Smanski M.J."/>
            <person name="Chevrette M.G."/>
            <person name="De Carvalho L.P.S."/>
            <person name="Shen B."/>
        </authorList>
    </citation>
    <scope>NUCLEOTIDE SEQUENCE [LARGE SCALE GENOMIC DNA]</scope>
    <source>
        <strain evidence="4 5">NPDC049845</strain>
    </source>
</reference>
<evidence type="ECO:0000256" key="2">
    <source>
        <dbReference type="SAM" id="MobiDB-lite"/>
    </source>
</evidence>
<comment type="caution">
    <text evidence="4">The sequence shown here is derived from an EMBL/GenBank/DDBJ whole genome shotgun (WGS) entry which is preliminary data.</text>
</comment>
<dbReference type="InterPro" id="IPR000792">
    <property type="entry name" value="Tscrpt_reg_LuxR_C"/>
</dbReference>
<dbReference type="Gene3D" id="1.10.10.10">
    <property type="entry name" value="Winged helix-like DNA-binding domain superfamily/Winged helix DNA-binding domain"/>
    <property type="match status" value="1"/>
</dbReference>
<sequence>MPGPYGAADPHRHATLLAAADRLELAGRAAEARDLLAAELAADRAGAADRALLRGRLGVGYGHDHPAAALTYLGLARAGVPPDHRAWSRAAEAWIAARVGHPDADGLLRAAGRARAAHPTPAAAARLTLARAARALATGAVPTARDLLAAVDPHHPAVRGEAVAVRLDRIEVQLALGGYEDAAAALDAAYSDLPAVAWPALTAWSCRRLLAAGALPEADARARLALDRPAVPLGVEARAALVAVRVEVAYRSGWPDRARALLADARPARSWPDRIPCASLGLAAAGDPEPARHRDLLRAVVADLARTARPLLAVAQYGPRLTHALLLLGDARRARVVADLLAEVAGRTPVPLWSGLAGHADGLVHRDPEALRAAVRALRRADARPALADALLDLARSPRVRLPEARAAAREAAAVYGRTGATGDQETAERWDRHLDATRRRPATRPPGHGPAALTAREAGIADLLAAGATKQQVAGRLHLSFHTVDTHVRAVYAKLGVRSRLQLARLWDAARPVSAPPDASPSAAPRSSRGAGRASRR</sequence>
<protein>
    <submittedName>
        <fullName evidence="4">LuxR C-terminal-related transcriptional regulator</fullName>
    </submittedName>
</protein>
<evidence type="ECO:0000313" key="5">
    <source>
        <dbReference type="Proteomes" id="UP001612812"/>
    </source>
</evidence>
<gene>
    <name evidence="4" type="ORF">ACIBP4_14235</name>
</gene>
<dbReference type="CDD" id="cd06170">
    <property type="entry name" value="LuxR_C_like"/>
    <property type="match status" value="1"/>
</dbReference>
<dbReference type="InterPro" id="IPR016032">
    <property type="entry name" value="Sig_transdc_resp-reg_C-effctor"/>
</dbReference>
<dbReference type="PROSITE" id="PS50043">
    <property type="entry name" value="HTH_LUXR_2"/>
    <property type="match status" value="1"/>
</dbReference>
<dbReference type="EMBL" id="JBITLE010000004">
    <property type="protein sequence ID" value="MFI7263440.1"/>
    <property type="molecule type" value="Genomic_DNA"/>
</dbReference>
<organism evidence="4 5">
    <name type="scientific">Micromonospora maritima</name>
    <dbReference type="NCBI Taxonomy" id="986711"/>
    <lineage>
        <taxon>Bacteria</taxon>
        <taxon>Bacillati</taxon>
        <taxon>Actinomycetota</taxon>
        <taxon>Actinomycetes</taxon>
        <taxon>Micromonosporales</taxon>
        <taxon>Micromonosporaceae</taxon>
        <taxon>Micromonospora</taxon>
    </lineage>
</organism>
<keyword evidence="1" id="KW-0238">DNA-binding</keyword>
<name>A0ABW7ZKR7_9ACTN</name>
<dbReference type="PANTHER" id="PTHR43214:SF43">
    <property type="entry name" value="TWO-COMPONENT RESPONSE REGULATOR"/>
    <property type="match status" value="1"/>
</dbReference>
<dbReference type="InterPro" id="IPR039420">
    <property type="entry name" value="WalR-like"/>
</dbReference>
<proteinExistence type="predicted"/>
<accession>A0ABW7ZKR7</accession>